<comment type="caution">
    <text evidence="1">The sequence shown here is derived from an EMBL/GenBank/DDBJ whole genome shotgun (WGS) entry which is preliminary data.</text>
</comment>
<name>A0A821Q175_9NEOP</name>
<dbReference type="EMBL" id="CAJOBZ010000008">
    <property type="protein sequence ID" value="CAF4818075.1"/>
    <property type="molecule type" value="Genomic_DNA"/>
</dbReference>
<dbReference type="OrthoDB" id="7415219at2759"/>
<evidence type="ECO:0000313" key="1">
    <source>
        <dbReference type="EMBL" id="CAF4818075.1"/>
    </source>
</evidence>
<proteinExistence type="predicted"/>
<organism evidence="1 2">
    <name type="scientific">Pieris macdunnoughi</name>
    <dbReference type="NCBI Taxonomy" id="345717"/>
    <lineage>
        <taxon>Eukaryota</taxon>
        <taxon>Metazoa</taxon>
        <taxon>Ecdysozoa</taxon>
        <taxon>Arthropoda</taxon>
        <taxon>Hexapoda</taxon>
        <taxon>Insecta</taxon>
        <taxon>Pterygota</taxon>
        <taxon>Neoptera</taxon>
        <taxon>Endopterygota</taxon>
        <taxon>Lepidoptera</taxon>
        <taxon>Glossata</taxon>
        <taxon>Ditrysia</taxon>
        <taxon>Papilionoidea</taxon>
        <taxon>Pieridae</taxon>
        <taxon>Pierinae</taxon>
        <taxon>Pieris</taxon>
    </lineage>
</organism>
<dbReference type="AlphaFoldDB" id="A0A821Q175"/>
<gene>
    <name evidence="1" type="ORF">PMACD_LOCUS4436</name>
</gene>
<evidence type="ECO:0000313" key="2">
    <source>
        <dbReference type="Proteomes" id="UP000663880"/>
    </source>
</evidence>
<accession>A0A821Q175</accession>
<dbReference type="Proteomes" id="UP000663880">
    <property type="component" value="Unassembled WGS sequence"/>
</dbReference>
<keyword evidence="2" id="KW-1185">Reference proteome</keyword>
<protein>
    <submittedName>
        <fullName evidence="1">Uncharacterized protein</fullName>
    </submittedName>
</protein>
<reference evidence="1" key="1">
    <citation type="submission" date="2021-02" db="EMBL/GenBank/DDBJ databases">
        <authorList>
            <person name="Steward A R."/>
        </authorList>
    </citation>
    <scope>NUCLEOTIDE SEQUENCE</scope>
</reference>
<sequence length="421" mass="47709">MEVERCPSEELLSQMRSLVKPILFFALAAVALYVPLGDPQERCCSSETAKQRISNTSICQLYLVTVKLYQKLMEFLEFAVTMLIDILYELKLKFYTLLGKLDSKDLCRSICCYDSVANAEVAKDDVDKIIEDEITQKLGKDLVQSIERKFQVDLERAVDMVLIKIRLLLQNGTQHIQEKLLQLQSVMDMIRSHGDEEVEKCLVDKQNDTSALAEKALHQMVICGYALIGQDPSKAVRTVANLKSMIRDGIKPINEQKSEIYDLLRACGHDHDSLKKVIKCVISKSPLMKSTMMEITGKLIDGVVDLTKQMAHGAMHEACLIEVIKSIEDEALDVIESVKKCAFKNISFIELDNFIAQNNATVLDIENKNKRENVSEVESLLRKVLEKDNANDMDTLKVKLKEMHKDIGGINNFIFDDNKKE</sequence>